<comment type="caution">
    <text evidence="2">The sequence shown here is derived from an EMBL/GenBank/DDBJ whole genome shotgun (WGS) entry which is preliminary data.</text>
</comment>
<feature type="region of interest" description="Disordered" evidence="1">
    <location>
        <begin position="1"/>
        <end position="51"/>
    </location>
</feature>
<feature type="non-terminal residue" evidence="2">
    <location>
        <position position="1"/>
    </location>
</feature>
<feature type="compositionally biased region" description="Basic and acidic residues" evidence="1">
    <location>
        <begin position="15"/>
        <end position="31"/>
    </location>
</feature>
<dbReference type="EMBL" id="JAWDJR010000017">
    <property type="protein sequence ID" value="KAK9959308.1"/>
    <property type="molecule type" value="Genomic_DNA"/>
</dbReference>
<evidence type="ECO:0000313" key="2">
    <source>
        <dbReference type="EMBL" id="KAK9959308.1"/>
    </source>
</evidence>
<dbReference type="Proteomes" id="UP001479290">
    <property type="component" value="Unassembled WGS sequence"/>
</dbReference>
<keyword evidence="3" id="KW-1185">Reference proteome</keyword>
<protein>
    <submittedName>
        <fullName evidence="2">Uncharacterized protein</fullName>
    </submittedName>
</protein>
<dbReference type="AlphaFoldDB" id="A0AAW1ZEJ5"/>
<proteinExistence type="predicted"/>
<name>A0AAW1ZEJ5_CULAL</name>
<accession>A0AAW1ZEJ5</accession>
<sequence length="93" mass="10145">CVSRDPRSSVLGRAETVERRGSAHQKPHSDRVTGSTVEDSVGPRNVTPVTAARQDPVPQLLKAAGDQRKMGHCGYWAFGYPQSRKKESGAEQE</sequence>
<feature type="non-terminal residue" evidence="2">
    <location>
        <position position="93"/>
    </location>
</feature>
<evidence type="ECO:0000256" key="1">
    <source>
        <dbReference type="SAM" id="MobiDB-lite"/>
    </source>
</evidence>
<evidence type="ECO:0000313" key="3">
    <source>
        <dbReference type="Proteomes" id="UP001479290"/>
    </source>
</evidence>
<organism evidence="2 3">
    <name type="scientific">Culter alburnus</name>
    <name type="common">Topmouth culter</name>
    <dbReference type="NCBI Taxonomy" id="194366"/>
    <lineage>
        <taxon>Eukaryota</taxon>
        <taxon>Metazoa</taxon>
        <taxon>Chordata</taxon>
        <taxon>Craniata</taxon>
        <taxon>Vertebrata</taxon>
        <taxon>Euteleostomi</taxon>
        <taxon>Actinopterygii</taxon>
        <taxon>Neopterygii</taxon>
        <taxon>Teleostei</taxon>
        <taxon>Ostariophysi</taxon>
        <taxon>Cypriniformes</taxon>
        <taxon>Xenocyprididae</taxon>
        <taxon>Xenocypridinae</taxon>
        <taxon>Culter</taxon>
    </lineage>
</organism>
<reference evidence="2 3" key="1">
    <citation type="submission" date="2024-05" db="EMBL/GenBank/DDBJ databases">
        <title>A high-quality chromosomal-level genome assembly of Topmouth culter (Culter alburnus).</title>
        <authorList>
            <person name="Zhao H."/>
        </authorList>
    </citation>
    <scope>NUCLEOTIDE SEQUENCE [LARGE SCALE GENOMIC DNA]</scope>
    <source>
        <strain evidence="2">CATC2023</strain>
        <tissue evidence="2">Muscle</tissue>
    </source>
</reference>
<gene>
    <name evidence="2" type="ORF">ABG768_009439</name>
</gene>